<proteinExistence type="predicted"/>
<reference evidence="1 2" key="1">
    <citation type="submission" date="2010-05" db="EMBL/GenBank/DDBJ databases">
        <title>The Genome Sequence of Thecamonas trahens ATCC 50062.</title>
        <authorList>
            <consortium name="The Broad Institute Genome Sequencing Platform"/>
            <person name="Russ C."/>
            <person name="Cuomo C."/>
            <person name="Shea T."/>
            <person name="Young S.K."/>
            <person name="Zeng Q."/>
            <person name="Koehrsen M."/>
            <person name="Haas B."/>
            <person name="Borodovsky M."/>
            <person name="Guigo R."/>
            <person name="Alvarado L."/>
            <person name="Berlin A."/>
            <person name="Bochicchio J."/>
            <person name="Borenstein D."/>
            <person name="Chapman S."/>
            <person name="Chen Z."/>
            <person name="Freedman E."/>
            <person name="Gellesch M."/>
            <person name="Goldberg J."/>
            <person name="Griggs A."/>
            <person name="Gujja S."/>
            <person name="Heilman E."/>
            <person name="Heiman D."/>
            <person name="Hepburn T."/>
            <person name="Howarth C."/>
            <person name="Jen D."/>
            <person name="Larson L."/>
            <person name="Mehta T."/>
            <person name="Park D."/>
            <person name="Pearson M."/>
            <person name="Roberts A."/>
            <person name="Saif S."/>
            <person name="Shenoy N."/>
            <person name="Sisk P."/>
            <person name="Stolte C."/>
            <person name="Sykes S."/>
            <person name="Thomson T."/>
            <person name="Walk T."/>
            <person name="White J."/>
            <person name="Yandava C."/>
            <person name="Burger G."/>
            <person name="Gray M.W."/>
            <person name="Holland P.W.H."/>
            <person name="King N."/>
            <person name="Lang F.B.F."/>
            <person name="Roger A.J."/>
            <person name="Ruiz-Trillo I."/>
            <person name="Lander E."/>
            <person name="Nusbaum C."/>
        </authorList>
    </citation>
    <scope>NUCLEOTIDE SEQUENCE [LARGE SCALE GENOMIC DNA]</scope>
    <source>
        <strain evidence="1 2">ATCC 50062</strain>
    </source>
</reference>
<protein>
    <submittedName>
        <fullName evidence="1">Uncharacterized protein</fullName>
    </submittedName>
</protein>
<evidence type="ECO:0000313" key="1">
    <source>
        <dbReference type="EMBL" id="KNC51809.1"/>
    </source>
</evidence>
<evidence type="ECO:0000313" key="2">
    <source>
        <dbReference type="Proteomes" id="UP000054408"/>
    </source>
</evidence>
<gene>
    <name evidence="1" type="ORF">AMSG_07889</name>
</gene>
<dbReference type="GeneID" id="25566711"/>
<dbReference type="Proteomes" id="UP000054408">
    <property type="component" value="Unassembled WGS sequence"/>
</dbReference>
<accession>A0A0L0DHG4</accession>
<dbReference type="RefSeq" id="XP_013755675.1">
    <property type="nucleotide sequence ID" value="XM_013900221.1"/>
</dbReference>
<sequence length="118" mass="12861">MASLPQRTVLVIRALASLGKPQTANNLFKVLPRSVFPTRASLRAEALEPATAMGLTTKTRKVLPRVPKRPRKMHRRNPHYVYNLKRDNPDVAAVLEKYAASDAAKAAAAEAPTTSTSS</sequence>
<keyword evidence="2" id="KW-1185">Reference proteome</keyword>
<organism evidence="1 2">
    <name type="scientific">Thecamonas trahens ATCC 50062</name>
    <dbReference type="NCBI Taxonomy" id="461836"/>
    <lineage>
        <taxon>Eukaryota</taxon>
        <taxon>Apusozoa</taxon>
        <taxon>Apusomonadida</taxon>
        <taxon>Apusomonadidae</taxon>
        <taxon>Thecamonas</taxon>
    </lineage>
</organism>
<dbReference type="AlphaFoldDB" id="A0A0L0DHG4"/>
<name>A0A0L0DHG4_THETB</name>
<dbReference type="EMBL" id="GL349470">
    <property type="protein sequence ID" value="KNC51809.1"/>
    <property type="molecule type" value="Genomic_DNA"/>
</dbReference>